<evidence type="ECO:0000313" key="3">
    <source>
        <dbReference type="EMBL" id="SVE58564.1"/>
    </source>
</evidence>
<feature type="transmembrane region" description="Helical" evidence="2">
    <location>
        <begin position="77"/>
        <end position="99"/>
    </location>
</feature>
<evidence type="ECO:0008006" key="4">
    <source>
        <dbReference type="Google" id="ProtNLM"/>
    </source>
</evidence>
<keyword evidence="2" id="KW-1133">Transmembrane helix</keyword>
<proteinExistence type="predicted"/>
<evidence type="ECO:0000256" key="1">
    <source>
        <dbReference type="SAM" id="MobiDB-lite"/>
    </source>
</evidence>
<protein>
    <recommendedName>
        <fullName evidence="4">CcmD family protein</fullName>
    </recommendedName>
</protein>
<gene>
    <name evidence="3" type="ORF">METZ01_LOCUS511418</name>
</gene>
<evidence type="ECO:0000256" key="2">
    <source>
        <dbReference type="SAM" id="Phobius"/>
    </source>
</evidence>
<keyword evidence="2" id="KW-0812">Transmembrane</keyword>
<dbReference type="AlphaFoldDB" id="A0A383EPR8"/>
<dbReference type="EMBL" id="UINC01227608">
    <property type="protein sequence ID" value="SVE58564.1"/>
    <property type="molecule type" value="Genomic_DNA"/>
</dbReference>
<feature type="region of interest" description="Disordered" evidence="1">
    <location>
        <begin position="26"/>
        <end position="67"/>
    </location>
</feature>
<name>A0A383EPR8_9ZZZZ</name>
<reference evidence="3" key="1">
    <citation type="submission" date="2018-05" db="EMBL/GenBank/DDBJ databases">
        <authorList>
            <person name="Lanie J.A."/>
            <person name="Ng W.-L."/>
            <person name="Kazmierczak K.M."/>
            <person name="Andrzejewski T.M."/>
            <person name="Davidsen T.M."/>
            <person name="Wayne K.J."/>
            <person name="Tettelin H."/>
            <person name="Glass J.I."/>
            <person name="Rusch D."/>
            <person name="Podicherti R."/>
            <person name="Tsui H.-C.T."/>
            <person name="Winkler M.E."/>
        </authorList>
    </citation>
    <scope>NUCLEOTIDE SEQUENCE</scope>
</reference>
<organism evidence="3">
    <name type="scientific">marine metagenome</name>
    <dbReference type="NCBI Taxonomy" id="408172"/>
    <lineage>
        <taxon>unclassified sequences</taxon>
        <taxon>metagenomes</taxon>
        <taxon>ecological metagenomes</taxon>
    </lineage>
</organism>
<keyword evidence="2" id="KW-0472">Membrane</keyword>
<accession>A0A383EPR8</accession>
<sequence length="125" mass="13495">MIKKISLHTPIILLALLLTPGGELPAQEEKAQGGPATVATEAPAADSEETASPTAQGGKTPEDFKAGKNNSAPDFKIYVFLAYGLTCLLLFLFFIWNIIQGRKLGKRIDYLEERFSQGSGDQAAR</sequence>